<dbReference type="EMBL" id="QRBI01000116">
    <property type="protein sequence ID" value="RMC09168.1"/>
    <property type="molecule type" value="Genomic_DNA"/>
</dbReference>
<dbReference type="AlphaFoldDB" id="A0A3M0K7M5"/>
<protein>
    <submittedName>
        <fullName evidence="1">Uncharacterized protein</fullName>
    </submittedName>
</protein>
<comment type="caution">
    <text evidence="1">The sequence shown here is derived from an EMBL/GenBank/DDBJ whole genome shotgun (WGS) entry which is preliminary data.</text>
</comment>
<proteinExistence type="predicted"/>
<reference evidence="1 2" key="1">
    <citation type="submission" date="2018-07" db="EMBL/GenBank/DDBJ databases">
        <title>A high quality draft genome assembly of the barn swallow (H. rustica rustica).</title>
        <authorList>
            <person name="Formenti G."/>
            <person name="Chiara M."/>
            <person name="Poveda L."/>
            <person name="Francoijs K.-J."/>
            <person name="Bonisoli-Alquati A."/>
            <person name="Canova L."/>
            <person name="Gianfranceschi L."/>
            <person name="Horner D.S."/>
            <person name="Saino N."/>
        </authorList>
    </citation>
    <scope>NUCLEOTIDE SEQUENCE [LARGE SCALE GENOMIC DNA]</scope>
    <source>
        <strain evidence="1">Chelidonia</strain>
        <tissue evidence="1">Blood</tissue>
    </source>
</reference>
<dbReference type="Proteomes" id="UP000269221">
    <property type="component" value="Unassembled WGS sequence"/>
</dbReference>
<evidence type="ECO:0000313" key="1">
    <source>
        <dbReference type="EMBL" id="RMC09168.1"/>
    </source>
</evidence>
<keyword evidence="2" id="KW-1185">Reference proteome</keyword>
<evidence type="ECO:0000313" key="2">
    <source>
        <dbReference type="Proteomes" id="UP000269221"/>
    </source>
</evidence>
<gene>
    <name evidence="1" type="ORF">DUI87_14175</name>
</gene>
<sequence length="123" mass="13100">MIRKHCYRAVASELARHGLCFTVQSPGQEEPAVQGPALPPLMKVLSAPKSLVDGGLGATTIPKTKASSASFAQLFRRLGLAQSVSTAESFPGYNKPQSILIISITGVNDQKFPTWPKPQPSTP</sequence>
<accession>A0A3M0K7M5</accession>
<organism evidence="1 2">
    <name type="scientific">Hirundo rustica rustica</name>
    <dbReference type="NCBI Taxonomy" id="333673"/>
    <lineage>
        <taxon>Eukaryota</taxon>
        <taxon>Metazoa</taxon>
        <taxon>Chordata</taxon>
        <taxon>Craniata</taxon>
        <taxon>Vertebrata</taxon>
        <taxon>Euteleostomi</taxon>
        <taxon>Archelosauria</taxon>
        <taxon>Archosauria</taxon>
        <taxon>Dinosauria</taxon>
        <taxon>Saurischia</taxon>
        <taxon>Theropoda</taxon>
        <taxon>Coelurosauria</taxon>
        <taxon>Aves</taxon>
        <taxon>Neognathae</taxon>
        <taxon>Neoaves</taxon>
        <taxon>Telluraves</taxon>
        <taxon>Australaves</taxon>
        <taxon>Passeriformes</taxon>
        <taxon>Sylvioidea</taxon>
        <taxon>Hirundinidae</taxon>
        <taxon>Hirundo</taxon>
    </lineage>
</organism>
<name>A0A3M0K7M5_HIRRU</name>